<feature type="transmembrane region" description="Helical" evidence="6">
    <location>
        <begin position="64"/>
        <end position="81"/>
    </location>
</feature>
<dbReference type="InterPro" id="IPR007267">
    <property type="entry name" value="GtrA_DPMS_TM"/>
</dbReference>
<evidence type="ECO:0000313" key="9">
    <source>
        <dbReference type="Proteomes" id="UP000239895"/>
    </source>
</evidence>
<evidence type="ECO:0000256" key="1">
    <source>
        <dbReference type="ARBA" id="ARBA00004141"/>
    </source>
</evidence>
<feature type="transmembrane region" description="Helical" evidence="6">
    <location>
        <begin position="134"/>
        <end position="151"/>
    </location>
</feature>
<organism evidence="8 9">
    <name type="scientific">Isoptericola halotolerans</name>
    <dbReference type="NCBI Taxonomy" id="300560"/>
    <lineage>
        <taxon>Bacteria</taxon>
        <taxon>Bacillati</taxon>
        <taxon>Actinomycetota</taxon>
        <taxon>Actinomycetes</taxon>
        <taxon>Micrococcales</taxon>
        <taxon>Promicromonosporaceae</taxon>
        <taxon>Isoptericola</taxon>
    </lineage>
</organism>
<name>A0ABX5EDP0_9MICO</name>
<dbReference type="InterPro" id="IPR051401">
    <property type="entry name" value="GtrA_CellWall_Glycosyl"/>
</dbReference>
<accession>A0ABX5EDP0</accession>
<evidence type="ECO:0000259" key="7">
    <source>
        <dbReference type="Pfam" id="PF04138"/>
    </source>
</evidence>
<comment type="caution">
    <text evidence="8">The sequence shown here is derived from an EMBL/GenBank/DDBJ whole genome shotgun (WGS) entry which is preliminary data.</text>
</comment>
<keyword evidence="3 6" id="KW-0812">Transmembrane</keyword>
<evidence type="ECO:0000313" key="8">
    <source>
        <dbReference type="EMBL" id="PRZ06519.1"/>
    </source>
</evidence>
<feature type="transmembrane region" description="Helical" evidence="6">
    <location>
        <begin position="102"/>
        <end position="122"/>
    </location>
</feature>
<feature type="transmembrane region" description="Helical" evidence="6">
    <location>
        <begin position="30"/>
        <end position="52"/>
    </location>
</feature>
<gene>
    <name evidence="8" type="ORF">BCL65_106194</name>
</gene>
<keyword evidence="5 6" id="KW-0472">Membrane</keyword>
<dbReference type="Pfam" id="PF04138">
    <property type="entry name" value="GtrA_DPMS_TM"/>
    <property type="match status" value="1"/>
</dbReference>
<evidence type="ECO:0000256" key="5">
    <source>
        <dbReference type="ARBA" id="ARBA00023136"/>
    </source>
</evidence>
<evidence type="ECO:0000256" key="4">
    <source>
        <dbReference type="ARBA" id="ARBA00022989"/>
    </source>
</evidence>
<evidence type="ECO:0000256" key="3">
    <source>
        <dbReference type="ARBA" id="ARBA00022692"/>
    </source>
</evidence>
<evidence type="ECO:0000256" key="6">
    <source>
        <dbReference type="SAM" id="Phobius"/>
    </source>
</evidence>
<dbReference type="PANTHER" id="PTHR38459:SF1">
    <property type="entry name" value="PROPHAGE BACTOPRENOL-LINKED GLUCOSE TRANSLOCASE HOMOLOG"/>
    <property type="match status" value="1"/>
</dbReference>
<comment type="similarity">
    <text evidence="2">Belongs to the GtrA family.</text>
</comment>
<dbReference type="EMBL" id="PVTX01000006">
    <property type="protein sequence ID" value="PRZ06519.1"/>
    <property type="molecule type" value="Genomic_DNA"/>
</dbReference>
<proteinExistence type="inferred from homology"/>
<comment type="subcellular location">
    <subcellularLocation>
        <location evidence="1">Membrane</location>
        <topology evidence="1">Multi-pass membrane protein</topology>
    </subcellularLocation>
</comment>
<keyword evidence="4 6" id="KW-1133">Transmembrane helix</keyword>
<feature type="domain" description="GtrA/DPMS transmembrane" evidence="7">
    <location>
        <begin position="32"/>
        <end position="157"/>
    </location>
</feature>
<protein>
    <submittedName>
        <fullName evidence="8">Flippase GtrA</fullName>
    </submittedName>
</protein>
<sequence>MSRAPAAAAPGPQRWPARAVLELWARRIELLRFGSVGALAFVVDLAVFNLMLHGPVDVLAHKPITVRIIAAAVATLVAWVGNRYWTFADRRTRRRGRELLEFAAVNVGGLAISAGCLAVSRYVLGLDSALADNVAANGVGLVLSTIFRYVMYRTVVFRGTD</sequence>
<keyword evidence="9" id="KW-1185">Reference proteome</keyword>
<dbReference type="RefSeq" id="WP_106267759.1">
    <property type="nucleotide sequence ID" value="NZ_PVTX01000006.1"/>
</dbReference>
<reference evidence="8 9" key="1">
    <citation type="submission" date="2018-03" db="EMBL/GenBank/DDBJ databases">
        <title>Comparative analysis of microorganisms from saline springs in Andes Mountain Range, Colombia.</title>
        <authorList>
            <person name="Rubin E."/>
        </authorList>
    </citation>
    <scope>NUCLEOTIDE SEQUENCE [LARGE SCALE GENOMIC DNA]</scope>
    <source>
        <strain evidence="8 9">CG 23</strain>
    </source>
</reference>
<evidence type="ECO:0000256" key="2">
    <source>
        <dbReference type="ARBA" id="ARBA00009399"/>
    </source>
</evidence>
<dbReference type="PANTHER" id="PTHR38459">
    <property type="entry name" value="PROPHAGE BACTOPRENOL-LINKED GLUCOSE TRANSLOCASE HOMOLOG"/>
    <property type="match status" value="1"/>
</dbReference>
<dbReference type="Proteomes" id="UP000239895">
    <property type="component" value="Unassembled WGS sequence"/>
</dbReference>